<proteinExistence type="predicted"/>
<dbReference type="Pfam" id="PF11185">
    <property type="entry name" value="DUF2971"/>
    <property type="match status" value="1"/>
</dbReference>
<dbReference type="Proteomes" id="UP000010797">
    <property type="component" value="Chromosome"/>
</dbReference>
<gene>
    <name evidence="1" type="ordered locus">Desdi_1197</name>
</gene>
<evidence type="ECO:0008006" key="3">
    <source>
        <dbReference type="Google" id="ProtNLM"/>
    </source>
</evidence>
<protein>
    <recommendedName>
        <fullName evidence="3">DUF2971 domain-containing protein</fullName>
    </recommendedName>
</protein>
<dbReference type="AlphaFoldDB" id="L0F6Q8"/>
<dbReference type="eggNOG" id="ENOG5033C53">
    <property type="taxonomic scope" value="Bacteria"/>
</dbReference>
<dbReference type="STRING" id="871963.Desdi_1197"/>
<dbReference type="OrthoDB" id="8548541at2"/>
<evidence type="ECO:0000313" key="2">
    <source>
        <dbReference type="Proteomes" id="UP000010797"/>
    </source>
</evidence>
<dbReference type="RefSeq" id="WP_015261706.1">
    <property type="nucleotide sequence ID" value="NC_019903.1"/>
</dbReference>
<dbReference type="KEGG" id="ddl:Desdi_1197"/>
<name>L0F6Q8_DESDL</name>
<accession>L0F6Q8</accession>
<organism evidence="1 2">
    <name type="scientific">Desulfitobacterium dichloroeliminans (strain LMG P-21439 / DCA1)</name>
    <dbReference type="NCBI Taxonomy" id="871963"/>
    <lineage>
        <taxon>Bacteria</taxon>
        <taxon>Bacillati</taxon>
        <taxon>Bacillota</taxon>
        <taxon>Clostridia</taxon>
        <taxon>Eubacteriales</taxon>
        <taxon>Desulfitobacteriaceae</taxon>
        <taxon>Desulfitobacterium</taxon>
    </lineage>
</organism>
<sequence>MNKYESLSVTDNINKDDHLYRYISLAQFISLIENQKLFLRKVKSWDDTWEAPDDQLPIIMDDGSERYAESLIVTSTVGQCWTYEKDSDAMWRIYSSNRQGIMIETDVDSFFEIDNLKRAVLAKVIYFNKSNYIEKRYEIANNKSYHYAGEMALKREAFKHENEVRLLVCLQGYRDIENWWDIPVVGFNINPNTFIKSITFDPRADEWFVDAMKKYCQSKGLICPIGKSTLYERNFYEEAKIVRQYKVVTETDKTKK</sequence>
<dbReference type="EMBL" id="CP003344">
    <property type="protein sequence ID" value="AGA68710.1"/>
    <property type="molecule type" value="Genomic_DNA"/>
</dbReference>
<dbReference type="InterPro" id="IPR021352">
    <property type="entry name" value="DUF2971"/>
</dbReference>
<keyword evidence="2" id="KW-1185">Reference proteome</keyword>
<dbReference type="HOGENOM" id="CLU_073012_0_0_9"/>
<evidence type="ECO:0000313" key="1">
    <source>
        <dbReference type="EMBL" id="AGA68710.1"/>
    </source>
</evidence>
<reference evidence="2" key="1">
    <citation type="submission" date="2012-02" db="EMBL/GenBank/DDBJ databases">
        <title>Complete sequence of Desulfitobacterium dichloroeliminans LMG P-21439.</title>
        <authorList>
            <person name="Lucas S."/>
            <person name="Han J."/>
            <person name="Lapidus A."/>
            <person name="Cheng J.-F."/>
            <person name="Goodwin L."/>
            <person name="Pitluck S."/>
            <person name="Peters L."/>
            <person name="Ovchinnikova G."/>
            <person name="Teshima H."/>
            <person name="Detter J.C."/>
            <person name="Han C."/>
            <person name="Tapia R."/>
            <person name="Land M."/>
            <person name="Hauser L."/>
            <person name="Kyrpides N."/>
            <person name="Ivanova N."/>
            <person name="Pagani I."/>
            <person name="Kruse T."/>
            <person name="de Vos W.M."/>
            <person name="Boon N."/>
            <person name="Smidt H."/>
            <person name="Woyke T."/>
        </authorList>
    </citation>
    <scope>NUCLEOTIDE SEQUENCE [LARGE SCALE GENOMIC DNA]</scope>
    <source>
        <strain evidence="2">LMG P-21439 / DCA1</strain>
    </source>
</reference>